<dbReference type="EMBL" id="JADBGQ010000007">
    <property type="protein sequence ID" value="KAG5388232.1"/>
    <property type="molecule type" value="Genomic_DNA"/>
</dbReference>
<gene>
    <name evidence="1" type="primary">A08p006930.1_BraROA</name>
    <name evidence="1" type="ORF">IGI04_029773</name>
</gene>
<accession>A0ABQ7LNS5</accession>
<proteinExistence type="predicted"/>
<protein>
    <submittedName>
        <fullName evidence="1">Uncharacterized protein</fullName>
    </submittedName>
</protein>
<organism evidence="1 2">
    <name type="scientific">Brassica rapa subsp. trilocularis</name>
    <dbReference type="NCBI Taxonomy" id="1813537"/>
    <lineage>
        <taxon>Eukaryota</taxon>
        <taxon>Viridiplantae</taxon>
        <taxon>Streptophyta</taxon>
        <taxon>Embryophyta</taxon>
        <taxon>Tracheophyta</taxon>
        <taxon>Spermatophyta</taxon>
        <taxon>Magnoliopsida</taxon>
        <taxon>eudicotyledons</taxon>
        <taxon>Gunneridae</taxon>
        <taxon>Pentapetalae</taxon>
        <taxon>rosids</taxon>
        <taxon>malvids</taxon>
        <taxon>Brassicales</taxon>
        <taxon>Brassicaceae</taxon>
        <taxon>Brassiceae</taxon>
        <taxon>Brassica</taxon>
    </lineage>
</organism>
<keyword evidence="2" id="KW-1185">Reference proteome</keyword>
<sequence length="91" mass="10716">MFSGLLTPAERTQSVMVETTVNPKIFGVNAKYLEQPMQLDWPFDSGRKKTYLSQERGQRTPKYSDRLWKKKVESWCKAVERTFDRILETRG</sequence>
<reference evidence="1 2" key="1">
    <citation type="submission" date="2021-03" db="EMBL/GenBank/DDBJ databases">
        <authorList>
            <person name="King G.J."/>
            <person name="Bancroft I."/>
            <person name="Baten A."/>
            <person name="Bloomfield J."/>
            <person name="Borpatragohain P."/>
            <person name="He Z."/>
            <person name="Irish N."/>
            <person name="Irwin J."/>
            <person name="Liu K."/>
            <person name="Mauleon R.P."/>
            <person name="Moore J."/>
            <person name="Morris R."/>
            <person name="Ostergaard L."/>
            <person name="Wang B."/>
            <person name="Wells R."/>
        </authorList>
    </citation>
    <scope>NUCLEOTIDE SEQUENCE [LARGE SCALE GENOMIC DNA]</scope>
    <source>
        <strain evidence="1">R-o-18</strain>
        <tissue evidence="1">Leaf</tissue>
    </source>
</reference>
<evidence type="ECO:0000313" key="2">
    <source>
        <dbReference type="Proteomes" id="UP000823674"/>
    </source>
</evidence>
<evidence type="ECO:0000313" key="1">
    <source>
        <dbReference type="EMBL" id="KAG5388232.1"/>
    </source>
</evidence>
<name>A0ABQ7LNS5_BRACM</name>
<dbReference type="Proteomes" id="UP000823674">
    <property type="component" value="Chromosome A08"/>
</dbReference>
<comment type="caution">
    <text evidence="1">The sequence shown here is derived from an EMBL/GenBank/DDBJ whole genome shotgun (WGS) entry which is preliminary data.</text>
</comment>